<evidence type="ECO:0000256" key="8">
    <source>
        <dbReference type="ARBA" id="ARBA00022960"/>
    </source>
</evidence>
<dbReference type="SUPFAM" id="SSF53623">
    <property type="entry name" value="MurD-like peptide ligases, catalytic domain"/>
    <property type="match status" value="1"/>
</dbReference>
<dbReference type="GO" id="GO:0005737">
    <property type="term" value="C:cytoplasm"/>
    <property type="evidence" value="ECO:0007669"/>
    <property type="project" value="UniProtKB-SubCell"/>
</dbReference>
<dbReference type="Gene3D" id="3.40.1390.10">
    <property type="entry name" value="MurE/MurF, N-terminal domain"/>
    <property type="match status" value="1"/>
</dbReference>
<accession>A0A2S7N155</accession>
<dbReference type="HAMAP" id="MF_00208">
    <property type="entry name" value="MurE"/>
    <property type="match status" value="1"/>
</dbReference>
<evidence type="ECO:0000256" key="2">
    <source>
        <dbReference type="ARBA" id="ARBA00005898"/>
    </source>
</evidence>
<dbReference type="InterPro" id="IPR013221">
    <property type="entry name" value="Mur_ligase_cen"/>
</dbReference>
<evidence type="ECO:0000256" key="1">
    <source>
        <dbReference type="ARBA" id="ARBA00004752"/>
    </source>
</evidence>
<dbReference type="InterPro" id="IPR004101">
    <property type="entry name" value="Mur_ligase_C"/>
</dbReference>
<evidence type="ECO:0000256" key="7">
    <source>
        <dbReference type="ARBA" id="ARBA00022840"/>
    </source>
</evidence>
<organism evidence="17 18">
    <name type="scientific">Pradoshia eiseniae</name>
    <dbReference type="NCBI Taxonomy" id="2064768"/>
    <lineage>
        <taxon>Bacteria</taxon>
        <taxon>Bacillati</taxon>
        <taxon>Bacillota</taxon>
        <taxon>Bacilli</taxon>
        <taxon>Bacillales</taxon>
        <taxon>Bacillaceae</taxon>
        <taxon>Pradoshia</taxon>
    </lineage>
</organism>
<dbReference type="Proteomes" id="UP000239663">
    <property type="component" value="Unassembled WGS sequence"/>
</dbReference>
<dbReference type="PANTHER" id="PTHR23135:SF4">
    <property type="entry name" value="UDP-N-ACETYLMURAMOYL-L-ALANYL-D-GLUTAMATE--2,6-DIAMINOPIMELATE LIGASE MURE HOMOLOG, CHLOROPLASTIC"/>
    <property type="match status" value="1"/>
</dbReference>
<comment type="PTM">
    <text evidence="12">Carboxylation is probably crucial for Mg(2+) binding and, consequently, for the gamma-phosphate positioning of ATP.</text>
</comment>
<comment type="function">
    <text evidence="12">Catalyzes the addition of an amino acid to the nucleotide precursor UDP-N-acetylmuramoyl-L-alanyl-D-glutamate (UMAG) in the biosynthesis of bacterial cell-wall peptidoglycan.</text>
</comment>
<dbReference type="InterPro" id="IPR035911">
    <property type="entry name" value="MurE/MurF_N"/>
</dbReference>
<comment type="caution">
    <text evidence="17">The sequence shown here is derived from an EMBL/GenBank/DDBJ whole genome shotgun (WGS) entry which is preliminary data.</text>
</comment>
<evidence type="ECO:0000256" key="12">
    <source>
        <dbReference type="HAMAP-Rule" id="MF_00208"/>
    </source>
</evidence>
<dbReference type="InterPro" id="IPR000713">
    <property type="entry name" value="Mur_ligase_N"/>
</dbReference>
<feature type="domain" description="Mur ligase N-terminal catalytic" evidence="14">
    <location>
        <begin position="23"/>
        <end position="97"/>
    </location>
</feature>
<evidence type="ECO:0000256" key="5">
    <source>
        <dbReference type="ARBA" id="ARBA00022618"/>
    </source>
</evidence>
<evidence type="ECO:0000259" key="15">
    <source>
        <dbReference type="Pfam" id="PF02875"/>
    </source>
</evidence>
<dbReference type="EMBL" id="PKOZ01000003">
    <property type="protein sequence ID" value="PQD95743.1"/>
    <property type="molecule type" value="Genomic_DNA"/>
</dbReference>
<evidence type="ECO:0000256" key="11">
    <source>
        <dbReference type="ARBA" id="ARBA00023316"/>
    </source>
</evidence>
<dbReference type="GO" id="GO:0008360">
    <property type="term" value="P:regulation of cell shape"/>
    <property type="evidence" value="ECO:0007669"/>
    <property type="project" value="UniProtKB-KW"/>
</dbReference>
<keyword evidence="12" id="KW-0460">Magnesium</keyword>
<dbReference type="GO" id="GO:0005524">
    <property type="term" value="F:ATP binding"/>
    <property type="evidence" value="ECO:0007669"/>
    <property type="project" value="UniProtKB-UniRule"/>
</dbReference>
<dbReference type="Gene3D" id="3.40.1190.10">
    <property type="entry name" value="Mur-like, catalytic domain"/>
    <property type="match status" value="1"/>
</dbReference>
<protein>
    <recommendedName>
        <fullName evidence="12">UDP-N-acetylmuramyl-tripeptide synthetase</fullName>
        <ecNumber evidence="12">6.3.2.-</ecNumber>
    </recommendedName>
    <alternativeName>
        <fullName evidence="12">UDP-MurNAc-tripeptide synthetase</fullName>
    </alternativeName>
</protein>
<dbReference type="EC" id="6.3.2.-" evidence="12"/>
<comment type="similarity">
    <text evidence="2 12">Belongs to the MurCDEF family. MurE subfamily.</text>
</comment>
<feature type="binding site" evidence="12">
    <location>
        <begin position="154"/>
        <end position="155"/>
    </location>
    <ligand>
        <name>UDP-N-acetyl-alpha-D-muramoyl-L-alanyl-D-glutamate</name>
        <dbReference type="ChEBI" id="CHEBI:83900"/>
    </ligand>
</feature>
<gene>
    <name evidence="12" type="primary">murE</name>
    <name evidence="17" type="ORF">CYL18_07575</name>
</gene>
<dbReference type="Pfam" id="PF02875">
    <property type="entry name" value="Mur_ligase_C"/>
    <property type="match status" value="1"/>
</dbReference>
<comment type="caution">
    <text evidence="12">Lacks conserved residue(s) required for the propagation of feature annotation.</text>
</comment>
<dbReference type="NCBIfam" id="NF001126">
    <property type="entry name" value="PRK00139.1-4"/>
    <property type="match status" value="1"/>
</dbReference>
<dbReference type="Pfam" id="PF01225">
    <property type="entry name" value="Mur_ligase"/>
    <property type="match status" value="1"/>
</dbReference>
<comment type="pathway">
    <text evidence="1 12 13">Cell wall biogenesis; peptidoglycan biosynthesis.</text>
</comment>
<feature type="domain" description="Mur ligase C-terminal" evidence="15">
    <location>
        <begin position="329"/>
        <end position="454"/>
    </location>
</feature>
<keyword evidence="4 12" id="KW-0436">Ligase</keyword>
<evidence type="ECO:0000256" key="9">
    <source>
        <dbReference type="ARBA" id="ARBA00022984"/>
    </source>
</evidence>
<evidence type="ECO:0000256" key="6">
    <source>
        <dbReference type="ARBA" id="ARBA00022741"/>
    </source>
</evidence>
<keyword evidence="8 12" id="KW-0133">Cell shape</keyword>
<dbReference type="InterPro" id="IPR036615">
    <property type="entry name" value="Mur_ligase_C_dom_sf"/>
</dbReference>
<feature type="binding site" evidence="12">
    <location>
        <position position="186"/>
    </location>
    <ligand>
        <name>UDP-N-acetyl-alpha-D-muramoyl-L-alanyl-D-glutamate</name>
        <dbReference type="ChEBI" id="CHEBI:83900"/>
    </ligand>
</feature>
<dbReference type="Gene3D" id="3.90.190.20">
    <property type="entry name" value="Mur ligase, C-terminal domain"/>
    <property type="match status" value="1"/>
</dbReference>
<comment type="subcellular location">
    <subcellularLocation>
        <location evidence="12 13">Cytoplasm</location>
    </subcellularLocation>
</comment>
<name>A0A2S7N155_9BACI</name>
<dbReference type="GO" id="GO:0000287">
    <property type="term" value="F:magnesium ion binding"/>
    <property type="evidence" value="ECO:0007669"/>
    <property type="project" value="UniProtKB-UniRule"/>
</dbReference>
<feature type="binding site" evidence="12">
    <location>
        <position position="178"/>
    </location>
    <ligand>
        <name>UDP-N-acetyl-alpha-D-muramoyl-L-alanyl-D-glutamate</name>
        <dbReference type="ChEBI" id="CHEBI:83900"/>
    </ligand>
</feature>
<dbReference type="PANTHER" id="PTHR23135">
    <property type="entry name" value="MUR LIGASE FAMILY MEMBER"/>
    <property type="match status" value="1"/>
</dbReference>
<feature type="domain" description="Mur ligase central" evidence="16">
    <location>
        <begin position="109"/>
        <end position="306"/>
    </location>
</feature>
<dbReference type="SUPFAM" id="SSF53244">
    <property type="entry name" value="MurD-like peptide ligases, peptide-binding domain"/>
    <property type="match status" value="1"/>
</dbReference>
<keyword evidence="7 12" id="KW-0067">ATP-binding</keyword>
<evidence type="ECO:0000256" key="13">
    <source>
        <dbReference type="RuleBase" id="RU004135"/>
    </source>
</evidence>
<keyword evidence="3 12" id="KW-0963">Cytoplasm</keyword>
<keyword evidence="11 12" id="KW-0961">Cell wall biogenesis/degradation</keyword>
<dbReference type="GO" id="GO:0009252">
    <property type="term" value="P:peptidoglycan biosynthetic process"/>
    <property type="evidence" value="ECO:0007669"/>
    <property type="project" value="UniProtKB-UniRule"/>
</dbReference>
<evidence type="ECO:0000256" key="4">
    <source>
        <dbReference type="ARBA" id="ARBA00022598"/>
    </source>
</evidence>
<dbReference type="InterPro" id="IPR005761">
    <property type="entry name" value="UDP-N-AcMur-Glu-dNH2Pim_ligase"/>
</dbReference>
<dbReference type="AlphaFoldDB" id="A0A2S7N155"/>
<sequence length="488" mass="54101">MKLNQLLEGIMNELPAEAGLINIKGITNDSREVAEGYLFVAISGYKVDGHDYIESAIKAGAAAIIGEKDETGINMDIPYIRVADGRRALAELARKFYNPHKDKKTIIGITGTNGKTTTSFMLKHILEQAGSTCALFGSVYNIINGEIEESTVNTTMDALAMQKALHKSKDEYVIMEVSSHALSQYRVEGIEYDITVFTNLDHDHLDYHKNMEDYFLTKAKLFEKLKPGGNAIVHIGDQWGSRLAGMLADEDRINLYTIGKVNADLCIRTGSRNEMELIEDSGLRLPIVLPIMGKHNGQNAALAYQAARTLGLNPNEIIDALKSFIGVPGRFEVQKLPNGATFVIDYAHTGEAFSHCLNTAREMGAERVIHIFGFRGDRDKSKRKNMVDISMLLSDFYILTLDDLDSESKEEMANILHNLNASKKGVVILDRTKAIEYACRHSNAGDWILITGKGDEKYHLSYALPTSSDKETVEYVVGEQELRVMANG</sequence>
<proteinExistence type="inferred from homology"/>
<evidence type="ECO:0000256" key="10">
    <source>
        <dbReference type="ARBA" id="ARBA00023306"/>
    </source>
</evidence>
<evidence type="ECO:0000256" key="3">
    <source>
        <dbReference type="ARBA" id="ARBA00022490"/>
    </source>
</evidence>
<dbReference type="InterPro" id="IPR018109">
    <property type="entry name" value="Folylpolyglutamate_synth_CS"/>
</dbReference>
<dbReference type="NCBIfam" id="TIGR01085">
    <property type="entry name" value="murE"/>
    <property type="match status" value="1"/>
</dbReference>
<feature type="binding site" evidence="12">
    <location>
        <position position="184"/>
    </location>
    <ligand>
        <name>UDP-N-acetyl-alpha-D-muramoyl-L-alanyl-D-glutamate</name>
        <dbReference type="ChEBI" id="CHEBI:83900"/>
    </ligand>
</feature>
<dbReference type="UniPathway" id="UPA00219"/>
<keyword evidence="18" id="KW-1185">Reference proteome</keyword>
<keyword evidence="10 12" id="KW-0131">Cell cycle</keyword>
<keyword evidence="6 12" id="KW-0547">Nucleotide-binding</keyword>
<feature type="binding site" evidence="12">
    <location>
        <begin position="111"/>
        <end position="117"/>
    </location>
    <ligand>
        <name>ATP</name>
        <dbReference type="ChEBI" id="CHEBI:30616"/>
    </ligand>
</feature>
<comment type="cofactor">
    <cofactor evidence="12">
        <name>Mg(2+)</name>
        <dbReference type="ChEBI" id="CHEBI:18420"/>
    </cofactor>
</comment>
<dbReference type="Pfam" id="PF08245">
    <property type="entry name" value="Mur_ligase_M"/>
    <property type="match status" value="1"/>
</dbReference>
<dbReference type="GO" id="GO:0051301">
    <property type="term" value="P:cell division"/>
    <property type="evidence" value="ECO:0007669"/>
    <property type="project" value="UniProtKB-KW"/>
</dbReference>
<evidence type="ECO:0000313" key="17">
    <source>
        <dbReference type="EMBL" id="PQD95743.1"/>
    </source>
</evidence>
<dbReference type="GO" id="GO:0071555">
    <property type="term" value="P:cell wall organization"/>
    <property type="evidence" value="ECO:0007669"/>
    <property type="project" value="UniProtKB-KW"/>
</dbReference>
<dbReference type="PROSITE" id="PS01011">
    <property type="entry name" value="FOLYLPOLYGLU_SYNT_1"/>
    <property type="match status" value="1"/>
</dbReference>
<dbReference type="RefSeq" id="WP_104848887.1">
    <property type="nucleotide sequence ID" value="NZ_PKOZ01000003.1"/>
</dbReference>
<dbReference type="GO" id="GO:0004326">
    <property type="term" value="F:tetrahydrofolylpolyglutamate synthase activity"/>
    <property type="evidence" value="ECO:0007669"/>
    <property type="project" value="InterPro"/>
</dbReference>
<keyword evidence="5 12" id="KW-0132">Cell division</keyword>
<dbReference type="OrthoDB" id="9800958at2"/>
<keyword evidence="9 12" id="KW-0573">Peptidoglycan synthesis</keyword>
<dbReference type="SUPFAM" id="SSF63418">
    <property type="entry name" value="MurE/MurF N-terminal domain"/>
    <property type="match status" value="1"/>
</dbReference>
<dbReference type="InterPro" id="IPR036565">
    <property type="entry name" value="Mur-like_cat_sf"/>
</dbReference>
<evidence type="ECO:0000259" key="14">
    <source>
        <dbReference type="Pfam" id="PF01225"/>
    </source>
</evidence>
<evidence type="ECO:0000313" key="18">
    <source>
        <dbReference type="Proteomes" id="UP000239663"/>
    </source>
</evidence>
<evidence type="ECO:0000259" key="16">
    <source>
        <dbReference type="Pfam" id="PF08245"/>
    </source>
</evidence>
<feature type="modified residue" description="N6-carboxylysine" evidence="12">
    <location>
        <position position="218"/>
    </location>
</feature>
<reference evidence="17 18" key="1">
    <citation type="submission" date="2017-12" db="EMBL/GenBank/DDBJ databases">
        <title>Taxonomic description and draft genome of Pradoshia cofamensis Gen. nov., sp. nov., a thermotolerant bacillale isolated from anterior gut of earthworm Eisenia fetida.</title>
        <authorList>
            <person name="Saha T."/>
            <person name="Chakraborty R."/>
        </authorList>
    </citation>
    <scope>NUCLEOTIDE SEQUENCE [LARGE SCALE GENOMIC DNA]</scope>
    <source>
        <strain evidence="17 18">EAG3</strain>
    </source>
</reference>
<feature type="binding site" evidence="12">
    <location>
        <position position="30"/>
    </location>
    <ligand>
        <name>UDP-N-acetyl-alpha-D-muramoyl-L-alanyl-D-glutamate</name>
        <dbReference type="ChEBI" id="CHEBI:83900"/>
    </ligand>
</feature>